<gene>
    <name evidence="1" type="ORF">PPRIM_AZ9-3.1.T0140423</name>
    <name evidence="2" type="ORF">PPRIM_AZ9-3.1.T0140425</name>
</gene>
<evidence type="ECO:0000313" key="2">
    <source>
        <dbReference type="EMBL" id="CAD8050306.1"/>
    </source>
</evidence>
<dbReference type="Proteomes" id="UP000688137">
    <property type="component" value="Unassembled WGS sequence"/>
</dbReference>
<dbReference type="EMBL" id="CAJJDM010000011">
    <property type="protein sequence ID" value="CAD8050306.1"/>
    <property type="molecule type" value="Genomic_DNA"/>
</dbReference>
<reference evidence="2" key="1">
    <citation type="submission" date="2021-01" db="EMBL/GenBank/DDBJ databases">
        <authorList>
            <consortium name="Genoscope - CEA"/>
            <person name="William W."/>
        </authorList>
    </citation>
    <scope>NUCLEOTIDE SEQUENCE</scope>
</reference>
<keyword evidence="3" id="KW-1185">Reference proteome</keyword>
<name>A0A8S1KBM5_PARPR</name>
<comment type="caution">
    <text evidence="2">The sequence shown here is derived from an EMBL/GenBank/DDBJ whole genome shotgun (WGS) entry which is preliminary data.</text>
</comment>
<sequence>MIILDRLMNFMLLKMKKNIFIENSLNIKIWTSLNKPLQFIIKQNYLILTHNINLNMNAILIKKESKSLGKCKKKTKDLKQFLRNFDKSVYINNQTCYSNCDQLISYNLDQKQKRKNNCQSQQIIRIKSIFIDDNRYVKINQIEDIENFG</sequence>
<organism evidence="2 3">
    <name type="scientific">Paramecium primaurelia</name>
    <dbReference type="NCBI Taxonomy" id="5886"/>
    <lineage>
        <taxon>Eukaryota</taxon>
        <taxon>Sar</taxon>
        <taxon>Alveolata</taxon>
        <taxon>Ciliophora</taxon>
        <taxon>Intramacronucleata</taxon>
        <taxon>Oligohymenophorea</taxon>
        <taxon>Peniculida</taxon>
        <taxon>Parameciidae</taxon>
        <taxon>Paramecium</taxon>
    </lineage>
</organism>
<proteinExistence type="predicted"/>
<dbReference type="AlphaFoldDB" id="A0A8S1KBM5"/>
<evidence type="ECO:0000313" key="3">
    <source>
        <dbReference type="Proteomes" id="UP000688137"/>
    </source>
</evidence>
<dbReference type="EMBL" id="CAJJDM010000011">
    <property type="protein sequence ID" value="CAD8050304.1"/>
    <property type="molecule type" value="Genomic_DNA"/>
</dbReference>
<evidence type="ECO:0000313" key="1">
    <source>
        <dbReference type="EMBL" id="CAD8050304.1"/>
    </source>
</evidence>
<protein>
    <submittedName>
        <fullName evidence="2">Uncharacterized protein</fullName>
    </submittedName>
</protein>
<accession>A0A8S1KBM5</accession>